<dbReference type="InterPro" id="IPR020846">
    <property type="entry name" value="MFS_dom"/>
</dbReference>
<organism evidence="10 11">
    <name type="scientific">Luteimonas lutimaris</name>
    <dbReference type="NCBI Taxonomy" id="698645"/>
    <lineage>
        <taxon>Bacteria</taxon>
        <taxon>Pseudomonadati</taxon>
        <taxon>Pseudomonadota</taxon>
        <taxon>Gammaproteobacteria</taxon>
        <taxon>Lysobacterales</taxon>
        <taxon>Lysobacteraceae</taxon>
        <taxon>Luteimonas</taxon>
    </lineage>
</organism>
<sequence>MTAPQPPSAVPLRRLAFLLGGLAMFGPFSIDTIFPAFERIGAELGADKVAMQQTISVYLVAYALMSVVHGPLSDAIGRRKVIIGGLAVFVLASVGCALARDLPTLLAFRALQGLSAGVGLIVGRAVIRDVLHGDDAQRLMSQVSMIFGVAPAIAPIIGGWILGWSHWSAIFWFLVGFALLLLLAVSTSLPETHPPQMRLSLAPGRLLRDYWAIFANPRFQRLAASGTFNFSALFLYIASAPAFVMDLMGLGERQFGWFFIPMIGGMMLGAFTSGRTAGRISGARLANIGFACCGVAAVANVAYNLLVPVPSIPWAVLPMALGSFGIALVFPILTLAVLDMYPRQRGSASSLQAFTGLVMNAVVAGLLSPLLSHRGIHLALGSAVFALLGWVFWRWEMGRAGRRVPECTPEAAALEPTERL</sequence>
<dbReference type="Pfam" id="PF07690">
    <property type="entry name" value="MFS_1"/>
    <property type="match status" value="1"/>
</dbReference>
<dbReference type="Proteomes" id="UP001501727">
    <property type="component" value="Unassembled WGS sequence"/>
</dbReference>
<feature type="transmembrane region" description="Helical" evidence="8">
    <location>
        <begin position="376"/>
        <end position="393"/>
    </location>
</feature>
<dbReference type="InterPro" id="IPR036259">
    <property type="entry name" value="MFS_trans_sf"/>
</dbReference>
<keyword evidence="3 8" id="KW-0813">Transport</keyword>
<evidence type="ECO:0000256" key="1">
    <source>
        <dbReference type="ARBA" id="ARBA00004651"/>
    </source>
</evidence>
<evidence type="ECO:0000256" key="5">
    <source>
        <dbReference type="ARBA" id="ARBA00022692"/>
    </source>
</evidence>
<evidence type="ECO:0000256" key="2">
    <source>
        <dbReference type="ARBA" id="ARBA00006236"/>
    </source>
</evidence>
<keyword evidence="8" id="KW-0997">Cell inner membrane</keyword>
<evidence type="ECO:0000259" key="9">
    <source>
        <dbReference type="PROSITE" id="PS50850"/>
    </source>
</evidence>
<dbReference type="NCBIfam" id="TIGR00710">
    <property type="entry name" value="efflux_Bcr_CflA"/>
    <property type="match status" value="1"/>
</dbReference>
<dbReference type="PANTHER" id="PTHR23502">
    <property type="entry name" value="MAJOR FACILITATOR SUPERFAMILY"/>
    <property type="match status" value="1"/>
</dbReference>
<dbReference type="InterPro" id="IPR011701">
    <property type="entry name" value="MFS"/>
</dbReference>
<keyword evidence="5 8" id="KW-0812">Transmembrane</keyword>
<feature type="transmembrane region" description="Helical" evidence="8">
    <location>
        <begin position="106"/>
        <end position="127"/>
    </location>
</feature>
<dbReference type="PANTHER" id="PTHR23502:SF132">
    <property type="entry name" value="POLYAMINE TRANSPORTER 2-RELATED"/>
    <property type="match status" value="1"/>
</dbReference>
<feature type="transmembrane region" description="Helical" evidence="8">
    <location>
        <begin position="139"/>
        <end position="163"/>
    </location>
</feature>
<keyword evidence="7 8" id="KW-0472">Membrane</keyword>
<feature type="domain" description="Major facilitator superfamily (MFS) profile" evidence="9">
    <location>
        <begin position="15"/>
        <end position="401"/>
    </location>
</feature>
<comment type="subcellular location">
    <subcellularLocation>
        <location evidence="8">Cell inner membrane</location>
        <topology evidence="8">Multi-pass membrane protein</topology>
    </subcellularLocation>
    <subcellularLocation>
        <location evidence="1">Cell membrane</location>
        <topology evidence="1">Multi-pass membrane protein</topology>
    </subcellularLocation>
</comment>
<feature type="transmembrane region" description="Helical" evidence="8">
    <location>
        <begin position="81"/>
        <end position="100"/>
    </location>
</feature>
<evidence type="ECO:0000313" key="11">
    <source>
        <dbReference type="Proteomes" id="UP001501727"/>
    </source>
</evidence>
<dbReference type="InterPro" id="IPR004812">
    <property type="entry name" value="Efflux_drug-R_Bcr/CmlA"/>
</dbReference>
<feature type="transmembrane region" description="Helical" evidence="8">
    <location>
        <begin position="12"/>
        <end position="30"/>
    </location>
</feature>
<feature type="transmembrane region" description="Helical" evidence="8">
    <location>
        <begin position="255"/>
        <end position="273"/>
    </location>
</feature>
<dbReference type="Gene3D" id="1.20.1720.10">
    <property type="entry name" value="Multidrug resistance protein D"/>
    <property type="match status" value="1"/>
</dbReference>
<reference evidence="11" key="1">
    <citation type="journal article" date="2019" name="Int. J. Syst. Evol. Microbiol.">
        <title>The Global Catalogue of Microorganisms (GCM) 10K type strain sequencing project: providing services to taxonomists for standard genome sequencing and annotation.</title>
        <authorList>
            <consortium name="The Broad Institute Genomics Platform"/>
            <consortium name="The Broad Institute Genome Sequencing Center for Infectious Disease"/>
            <person name="Wu L."/>
            <person name="Ma J."/>
        </authorList>
    </citation>
    <scope>NUCLEOTIDE SEQUENCE [LARGE SCALE GENOMIC DNA]</scope>
    <source>
        <strain evidence="11">JCM 16916</strain>
    </source>
</reference>
<feature type="transmembrane region" description="Helical" evidence="8">
    <location>
        <begin position="312"/>
        <end position="338"/>
    </location>
</feature>
<evidence type="ECO:0000256" key="4">
    <source>
        <dbReference type="ARBA" id="ARBA00022475"/>
    </source>
</evidence>
<keyword evidence="6 8" id="KW-1133">Transmembrane helix</keyword>
<feature type="transmembrane region" description="Helical" evidence="8">
    <location>
        <begin position="222"/>
        <end position="243"/>
    </location>
</feature>
<evidence type="ECO:0000256" key="3">
    <source>
        <dbReference type="ARBA" id="ARBA00022448"/>
    </source>
</evidence>
<feature type="transmembrane region" description="Helical" evidence="8">
    <location>
        <begin position="169"/>
        <end position="189"/>
    </location>
</feature>
<proteinExistence type="inferred from homology"/>
<dbReference type="CDD" id="cd17320">
    <property type="entry name" value="MFS_MdfA_MDR_like"/>
    <property type="match status" value="1"/>
</dbReference>
<keyword evidence="11" id="KW-1185">Reference proteome</keyword>
<protein>
    <recommendedName>
        <fullName evidence="8">Bcr/CflA family efflux transporter</fullName>
    </recommendedName>
</protein>
<dbReference type="SUPFAM" id="SSF103473">
    <property type="entry name" value="MFS general substrate transporter"/>
    <property type="match status" value="1"/>
</dbReference>
<dbReference type="EMBL" id="BAAAZU010000024">
    <property type="protein sequence ID" value="GAA3929616.1"/>
    <property type="molecule type" value="Genomic_DNA"/>
</dbReference>
<keyword evidence="4" id="KW-1003">Cell membrane</keyword>
<evidence type="ECO:0000256" key="7">
    <source>
        <dbReference type="ARBA" id="ARBA00023136"/>
    </source>
</evidence>
<comment type="similarity">
    <text evidence="2 8">Belongs to the major facilitator superfamily. Bcr/CmlA family.</text>
</comment>
<dbReference type="PROSITE" id="PS50850">
    <property type="entry name" value="MFS"/>
    <property type="match status" value="1"/>
</dbReference>
<feature type="transmembrane region" description="Helical" evidence="8">
    <location>
        <begin position="50"/>
        <end position="69"/>
    </location>
</feature>
<evidence type="ECO:0000256" key="8">
    <source>
        <dbReference type="RuleBase" id="RU365088"/>
    </source>
</evidence>
<gene>
    <name evidence="10" type="ORF">GCM10022229_24160</name>
</gene>
<feature type="transmembrane region" description="Helical" evidence="8">
    <location>
        <begin position="350"/>
        <end position="370"/>
    </location>
</feature>
<feature type="transmembrane region" description="Helical" evidence="8">
    <location>
        <begin position="285"/>
        <end position="306"/>
    </location>
</feature>
<accession>A0ABP7MVM4</accession>
<name>A0ABP7MVM4_9GAMM</name>
<evidence type="ECO:0000256" key="6">
    <source>
        <dbReference type="ARBA" id="ARBA00022989"/>
    </source>
</evidence>
<dbReference type="RefSeq" id="WP_344760241.1">
    <property type="nucleotide sequence ID" value="NZ_BAAAZU010000024.1"/>
</dbReference>
<evidence type="ECO:0000313" key="10">
    <source>
        <dbReference type="EMBL" id="GAA3929616.1"/>
    </source>
</evidence>
<comment type="caution">
    <text evidence="10">The sequence shown here is derived from an EMBL/GenBank/DDBJ whole genome shotgun (WGS) entry which is preliminary data.</text>
</comment>